<sequence>MDIFSGLFTQVNNNNEEDLRVELQNMKPGEGVIRAEVGPSGVATFKKYFLQDGKLQFEIVKHPI</sequence>
<dbReference type="UCSC" id="F19B10.3">
    <property type="organism name" value="c. elegans"/>
</dbReference>
<dbReference type="HOGENOM" id="CLU_2869699_0_0_1"/>
<evidence type="ECO:0000313" key="1">
    <source>
        <dbReference type="EMBL" id="CCD69694.3"/>
    </source>
</evidence>
<evidence type="ECO:0000313" key="2">
    <source>
        <dbReference type="Proteomes" id="UP000001940"/>
    </source>
</evidence>
<gene>
    <name evidence="1" type="ORF">CELE_F19B10.3</name>
    <name evidence="1 3" type="ORF">F19B10.3</name>
</gene>
<dbReference type="EMBL" id="BX284602">
    <property type="protein sequence ID" value="CCD69694.3"/>
    <property type="molecule type" value="Genomic_DNA"/>
</dbReference>
<organism evidence="1 2">
    <name type="scientific">Caenorhabditis elegans</name>
    <dbReference type="NCBI Taxonomy" id="6239"/>
    <lineage>
        <taxon>Eukaryota</taxon>
        <taxon>Metazoa</taxon>
        <taxon>Ecdysozoa</taxon>
        <taxon>Nematoda</taxon>
        <taxon>Chromadorea</taxon>
        <taxon>Rhabditida</taxon>
        <taxon>Rhabditina</taxon>
        <taxon>Rhabditomorpha</taxon>
        <taxon>Rhabditoidea</taxon>
        <taxon>Rhabditidae</taxon>
        <taxon>Peloderinae</taxon>
        <taxon>Caenorhabditis</taxon>
    </lineage>
</organism>
<reference evidence="1 2" key="1">
    <citation type="journal article" date="1998" name="Science">
        <title>Genome sequence of the nematode C. elegans: a platform for investigating biology.</title>
        <authorList>
            <consortium name="The C. elegans sequencing consortium"/>
            <person name="Sulson J.E."/>
            <person name="Waterston R."/>
        </authorList>
    </citation>
    <scope>NUCLEOTIDE SEQUENCE [LARGE SCALE GENOMIC DNA]</scope>
    <source>
        <strain evidence="1 2">Bristol N2</strain>
    </source>
</reference>
<name>O02070_CAEEL</name>
<dbReference type="PIR" id="T15163">
    <property type="entry name" value="T15163"/>
</dbReference>
<dbReference type="AGR" id="WB:WBGene00017585"/>
<dbReference type="Proteomes" id="UP000001940">
    <property type="component" value="Chromosome II"/>
</dbReference>
<dbReference type="WormBase" id="F19B10.3">
    <property type="protein sequence ID" value="CE09470"/>
    <property type="gene ID" value="WBGene00017585"/>
</dbReference>
<dbReference type="STRING" id="6239.F19B10.3.1"/>
<dbReference type="InParanoid" id="O02070"/>
<evidence type="ECO:0000313" key="3">
    <source>
        <dbReference type="WormBase" id="F19B10.3"/>
    </source>
</evidence>
<keyword evidence="2" id="KW-1185">Reference proteome</keyword>
<protein>
    <submittedName>
        <fullName evidence="1">ATPase</fullName>
    </submittedName>
</protein>
<dbReference type="Bgee" id="WBGene00017585">
    <property type="expression patterns" value="Expressed in embryo and 1 other cell type or tissue"/>
</dbReference>
<dbReference type="PaxDb" id="6239-F19B10.3"/>
<proteinExistence type="predicted"/>
<dbReference type="AlphaFoldDB" id="O02070"/>
<accession>O02070</accession>